<sequence length="230" mass="24009">MRSFRRVRTAALLLALAAPIGLTACGAGGGDADDAPTLDTRPTRHATHKPKPTKTADDPTASASIPETTATSAPPATETTDSGPSPEPPTDKPGGPTSYDEARARIEGDHGGEPTYVPRFSTAKDIVYCLLDDPVIGPACELRTGFIKDDDVCGGDIADGVGRVETYQGEARPVCNTDTIREPGANVVDGEGSVVISDDVECLVESIGVTCVDLGQHTGFFIGPREYHVF</sequence>
<gene>
    <name evidence="3" type="ORF">F0U44_18625</name>
</gene>
<organism evidence="3 4">
    <name type="scientific">Nocardioides humilatus</name>
    <dbReference type="NCBI Taxonomy" id="2607660"/>
    <lineage>
        <taxon>Bacteria</taxon>
        <taxon>Bacillati</taxon>
        <taxon>Actinomycetota</taxon>
        <taxon>Actinomycetes</taxon>
        <taxon>Propionibacteriales</taxon>
        <taxon>Nocardioidaceae</taxon>
        <taxon>Nocardioides</taxon>
    </lineage>
</organism>
<feature type="compositionally biased region" description="Basic residues" evidence="1">
    <location>
        <begin position="43"/>
        <end position="52"/>
    </location>
</feature>
<feature type="signal peptide" evidence="2">
    <location>
        <begin position="1"/>
        <end position="26"/>
    </location>
</feature>
<dbReference type="Proteomes" id="UP000325003">
    <property type="component" value="Unassembled WGS sequence"/>
</dbReference>
<evidence type="ECO:0000313" key="4">
    <source>
        <dbReference type="Proteomes" id="UP000325003"/>
    </source>
</evidence>
<evidence type="ECO:0000256" key="2">
    <source>
        <dbReference type="SAM" id="SignalP"/>
    </source>
</evidence>
<dbReference type="AlphaFoldDB" id="A0A5B1L991"/>
<dbReference type="PROSITE" id="PS51257">
    <property type="entry name" value="PROKAR_LIPOPROTEIN"/>
    <property type="match status" value="1"/>
</dbReference>
<comment type="caution">
    <text evidence="3">The sequence shown here is derived from an EMBL/GenBank/DDBJ whole genome shotgun (WGS) entry which is preliminary data.</text>
</comment>
<evidence type="ECO:0000256" key="1">
    <source>
        <dbReference type="SAM" id="MobiDB-lite"/>
    </source>
</evidence>
<accession>A0A5B1L991</accession>
<feature type="chain" id="PRO_5022827406" evidence="2">
    <location>
        <begin position="27"/>
        <end position="230"/>
    </location>
</feature>
<reference evidence="3 4" key="2">
    <citation type="submission" date="2019-09" db="EMBL/GenBank/DDBJ databases">
        <authorList>
            <person name="Jin C."/>
        </authorList>
    </citation>
    <scope>NUCLEOTIDE SEQUENCE [LARGE SCALE GENOMIC DNA]</scope>
    <source>
        <strain evidence="3 4">BN130099</strain>
    </source>
</reference>
<proteinExistence type="predicted"/>
<protein>
    <submittedName>
        <fullName evidence="3">Uncharacterized protein</fullName>
    </submittedName>
</protein>
<reference evidence="3 4" key="1">
    <citation type="submission" date="2019-09" db="EMBL/GenBank/DDBJ databases">
        <title>Nocardioides panacisoli sp. nov., isolated from the soil of a ginseng field.</title>
        <authorList>
            <person name="Cho C."/>
        </authorList>
    </citation>
    <scope>NUCLEOTIDE SEQUENCE [LARGE SCALE GENOMIC DNA]</scope>
    <source>
        <strain evidence="3 4">BN130099</strain>
    </source>
</reference>
<keyword evidence="2" id="KW-0732">Signal</keyword>
<evidence type="ECO:0000313" key="3">
    <source>
        <dbReference type="EMBL" id="KAA1416340.1"/>
    </source>
</evidence>
<keyword evidence="4" id="KW-1185">Reference proteome</keyword>
<feature type="compositionally biased region" description="Low complexity" evidence="1">
    <location>
        <begin position="59"/>
        <end position="80"/>
    </location>
</feature>
<name>A0A5B1L991_9ACTN</name>
<feature type="region of interest" description="Disordered" evidence="1">
    <location>
        <begin position="29"/>
        <end position="102"/>
    </location>
</feature>
<dbReference type="RefSeq" id="WP_149729882.1">
    <property type="nucleotide sequence ID" value="NZ_VUJV01000007.1"/>
</dbReference>
<dbReference type="EMBL" id="VUJV01000007">
    <property type="protein sequence ID" value="KAA1416340.1"/>
    <property type="molecule type" value="Genomic_DNA"/>
</dbReference>